<keyword evidence="2" id="KW-1185">Reference proteome</keyword>
<evidence type="ECO:0000313" key="2">
    <source>
        <dbReference type="Proteomes" id="UP001500886"/>
    </source>
</evidence>
<gene>
    <name evidence="1" type="ORF">GCM10010315_41210</name>
</gene>
<comment type="caution">
    <text evidence="1">The sequence shown here is derived from an EMBL/GenBank/DDBJ whole genome shotgun (WGS) entry which is preliminary data.</text>
</comment>
<proteinExistence type="predicted"/>
<organism evidence="1 2">
    <name type="scientific">Streptomyces luteosporeus</name>
    <dbReference type="NCBI Taxonomy" id="173856"/>
    <lineage>
        <taxon>Bacteria</taxon>
        <taxon>Bacillati</taxon>
        <taxon>Actinomycetota</taxon>
        <taxon>Actinomycetes</taxon>
        <taxon>Kitasatosporales</taxon>
        <taxon>Streptomycetaceae</taxon>
        <taxon>Streptomyces</taxon>
    </lineage>
</organism>
<evidence type="ECO:0008006" key="3">
    <source>
        <dbReference type="Google" id="ProtNLM"/>
    </source>
</evidence>
<name>A0ABP6GB53_9ACTN</name>
<sequence>MELPPEKYSMRTETLICLGMVASAVSESVKATSAPVAAPNFASTLQCELDVRADALGDLRSGQGRDLPIPGAVADVGEAVAVPGAIVAALLRGELALLLGGGDSAVQHALGGRALLLASAGVEDQVLQIFFIARLPGACFSLVMRVRGGWAVAVVIVRPSNAATGADRPVTRRDVGRTPG</sequence>
<reference evidence="2" key="1">
    <citation type="journal article" date="2019" name="Int. J. Syst. Evol. Microbiol.">
        <title>The Global Catalogue of Microorganisms (GCM) 10K type strain sequencing project: providing services to taxonomists for standard genome sequencing and annotation.</title>
        <authorList>
            <consortium name="The Broad Institute Genomics Platform"/>
            <consortium name="The Broad Institute Genome Sequencing Center for Infectious Disease"/>
            <person name="Wu L."/>
            <person name="Ma J."/>
        </authorList>
    </citation>
    <scope>NUCLEOTIDE SEQUENCE [LARGE SCALE GENOMIC DNA]</scope>
    <source>
        <strain evidence="2">JCM 4542</strain>
    </source>
</reference>
<evidence type="ECO:0000313" key="1">
    <source>
        <dbReference type="EMBL" id="GAA2720549.1"/>
    </source>
</evidence>
<dbReference type="EMBL" id="BAAASL010000015">
    <property type="protein sequence ID" value="GAA2720549.1"/>
    <property type="molecule type" value="Genomic_DNA"/>
</dbReference>
<protein>
    <recommendedName>
        <fullName evidence="3">Secreted protein</fullName>
    </recommendedName>
</protein>
<accession>A0ABP6GB53</accession>
<dbReference type="Proteomes" id="UP001500886">
    <property type="component" value="Unassembled WGS sequence"/>
</dbReference>